<dbReference type="NCBIfam" id="NF007277">
    <property type="entry name" value="PRK09736.1"/>
    <property type="match status" value="1"/>
</dbReference>
<organism evidence="1 2">
    <name type="scientific">Brevibacterium sediminis</name>
    <dbReference type="NCBI Taxonomy" id="1857024"/>
    <lineage>
        <taxon>Bacteria</taxon>
        <taxon>Bacillati</taxon>
        <taxon>Actinomycetota</taxon>
        <taxon>Actinomycetes</taxon>
        <taxon>Micrococcales</taxon>
        <taxon>Brevibacteriaceae</taxon>
        <taxon>Brevibacterium</taxon>
    </lineage>
</organism>
<sequence>MSSNTILIRNVYVMMAYAFRSLHSRNLESVTSESFDHLHDLLAEVLYRGVSTQIKRGLHHDYLPRTDTLTTVRGRIDVSRTASTRSMLRGQLVCQFDEYLPDTPHNRALKSVVALLIRRGEVQPSRRKALADLLPHLASVKEIRPTGIRWGDLNIHRANANYRMLLGICELIVKGLLPTQESGKSKLWSWINDEAMNRLYERFILQYFKVHHPELSPHARQIPWGLDPSQSTGTGQLPVMQTDVTLTNGYSELIIDAKYYRRSLQTGRGDKQTAHSHNLYQIATYVWNANTRRDGSVSGLLLYARTIHEEQPDIDIVIHGNRIGVQTLDLNLSWEVLRSRLEDLISWLEPVDDGVKALG</sequence>
<dbReference type="GO" id="GO:0016787">
    <property type="term" value="F:hydrolase activity"/>
    <property type="evidence" value="ECO:0007669"/>
    <property type="project" value="UniProtKB-KW"/>
</dbReference>
<keyword evidence="1" id="KW-0378">Hydrolase</keyword>
<dbReference type="GO" id="GO:0004519">
    <property type="term" value="F:endonuclease activity"/>
    <property type="evidence" value="ECO:0007669"/>
    <property type="project" value="UniProtKB-KW"/>
</dbReference>
<evidence type="ECO:0000313" key="1">
    <source>
        <dbReference type="EMBL" id="TNM52869.1"/>
    </source>
</evidence>
<dbReference type="EC" id="3.1.21.-" evidence="1"/>
<dbReference type="Proteomes" id="UP000314223">
    <property type="component" value="Unassembled WGS sequence"/>
</dbReference>
<dbReference type="RefSeq" id="WP_139470173.1">
    <property type="nucleotide sequence ID" value="NZ_VDMQ01000014.1"/>
</dbReference>
<name>A0A5C4WZX1_9MICO</name>
<dbReference type="InterPro" id="IPR014407">
    <property type="entry name" value="McrC_bac"/>
</dbReference>
<dbReference type="Pfam" id="PF10117">
    <property type="entry name" value="McrBC"/>
    <property type="match status" value="1"/>
</dbReference>
<keyword evidence="1" id="KW-0540">Nuclease</keyword>
<protein>
    <submittedName>
        <fullName evidence="1">5-methylcytosine-specific restriction endonuclease system specificity protein McrC</fullName>
        <ecNumber evidence="1">3.1.21.-</ecNumber>
    </submittedName>
</protein>
<gene>
    <name evidence="1" type="primary">mcrC</name>
    <name evidence="1" type="ORF">FHQ09_17280</name>
</gene>
<reference evidence="1 2" key="1">
    <citation type="submission" date="2019-06" db="EMBL/GenBank/DDBJ databases">
        <authorList>
            <person name="Mardanova A.M."/>
            <person name="Pudova D.S."/>
            <person name="Shagimardanova E.I."/>
            <person name="Gogoleva N.E."/>
            <person name="Lutfullin M.T."/>
            <person name="Hadieva G.F."/>
            <person name="Sharipova M.R."/>
        </authorList>
    </citation>
    <scope>NUCLEOTIDE SEQUENCE [LARGE SCALE GENOMIC DNA]</scope>
    <source>
        <strain evidence="1 2">MG-1</strain>
    </source>
</reference>
<evidence type="ECO:0000313" key="2">
    <source>
        <dbReference type="Proteomes" id="UP000314223"/>
    </source>
</evidence>
<dbReference type="PANTHER" id="PTHR38733:SF1">
    <property type="entry name" value="TYPE IV METHYL-DIRECTED RESTRICTION ENZYME ECOKMCRBC"/>
    <property type="match status" value="1"/>
</dbReference>
<dbReference type="AlphaFoldDB" id="A0A5C4WZX1"/>
<proteinExistence type="predicted"/>
<dbReference type="PANTHER" id="PTHR38733">
    <property type="entry name" value="PROTEIN MCRC"/>
    <property type="match status" value="1"/>
</dbReference>
<accession>A0A5C4WZX1</accession>
<keyword evidence="1" id="KW-0255">Endonuclease</keyword>
<dbReference type="EMBL" id="VDMQ01000014">
    <property type="protein sequence ID" value="TNM52869.1"/>
    <property type="molecule type" value="Genomic_DNA"/>
</dbReference>
<comment type="caution">
    <text evidence="1">The sequence shown here is derived from an EMBL/GenBank/DDBJ whole genome shotgun (WGS) entry which is preliminary data.</text>
</comment>
<dbReference type="InterPro" id="IPR019292">
    <property type="entry name" value="McrC"/>
</dbReference>
<dbReference type="PIRSF" id="PIRSF003109">
    <property type="entry name" value="McrC"/>
    <property type="match status" value="1"/>
</dbReference>
<dbReference type="GO" id="GO:0009307">
    <property type="term" value="P:DNA restriction-modification system"/>
    <property type="evidence" value="ECO:0007669"/>
    <property type="project" value="InterPro"/>
</dbReference>